<dbReference type="EMBL" id="PKGU01000002">
    <property type="protein sequence ID" value="PKZ15540.1"/>
    <property type="molecule type" value="Genomic_DNA"/>
</dbReference>
<dbReference type="InterPro" id="IPR021456">
    <property type="entry name" value="DUF3107"/>
</dbReference>
<gene>
    <name evidence="1" type="ORF">CYJ32_04015</name>
</gene>
<dbReference type="Proteomes" id="UP000242263">
    <property type="component" value="Unassembled WGS sequence"/>
</dbReference>
<dbReference type="RefSeq" id="WP_021618104.1">
    <property type="nucleotide sequence ID" value="NZ_CAMYCS010000001.1"/>
</dbReference>
<sequence length="74" mass="7876">MLVEIGVQNVAKALTFQSNESADEVNAQVEAAVNNNTTLKLTDEKGRTYVVPRENLAYVVVGSEASHPVGFGAL</sequence>
<evidence type="ECO:0000313" key="1">
    <source>
        <dbReference type="EMBL" id="PKZ15540.1"/>
    </source>
</evidence>
<dbReference type="GeneID" id="35869131"/>
<dbReference type="AlphaFoldDB" id="A0A2I1M5W8"/>
<accession>A0A2I1M5W8</accession>
<organism evidence="1 2">
    <name type="scientific">Alloscardovia omnicolens</name>
    <dbReference type="NCBI Taxonomy" id="419015"/>
    <lineage>
        <taxon>Bacteria</taxon>
        <taxon>Bacillati</taxon>
        <taxon>Actinomycetota</taxon>
        <taxon>Actinomycetes</taxon>
        <taxon>Bifidobacteriales</taxon>
        <taxon>Bifidobacteriaceae</taxon>
        <taxon>Alloscardovia</taxon>
    </lineage>
</organism>
<reference evidence="1 2" key="1">
    <citation type="submission" date="2017-12" db="EMBL/GenBank/DDBJ databases">
        <title>Phylogenetic diversity of female urinary microbiome.</title>
        <authorList>
            <person name="Thomas-White K."/>
            <person name="Wolfe A.J."/>
        </authorList>
    </citation>
    <scope>NUCLEOTIDE SEQUENCE [LARGE SCALE GENOMIC DNA]</scope>
    <source>
        <strain evidence="1 2">UMB0064</strain>
    </source>
</reference>
<comment type="caution">
    <text evidence="1">The sequence shown here is derived from an EMBL/GenBank/DDBJ whole genome shotgun (WGS) entry which is preliminary data.</text>
</comment>
<dbReference type="Pfam" id="PF11305">
    <property type="entry name" value="DUF3107"/>
    <property type="match status" value="1"/>
</dbReference>
<protein>
    <submittedName>
        <fullName evidence="1">DUF3107 domain-containing protein</fullName>
    </submittedName>
</protein>
<evidence type="ECO:0000313" key="2">
    <source>
        <dbReference type="Proteomes" id="UP000242263"/>
    </source>
</evidence>
<proteinExistence type="predicted"/>
<name>A0A2I1M5W8_9BIFI</name>